<feature type="region of interest" description="Disordered" evidence="5">
    <location>
        <begin position="309"/>
        <end position="350"/>
    </location>
</feature>
<dbReference type="PROSITE" id="PS51070">
    <property type="entry name" value="SHD"/>
    <property type="match status" value="1"/>
</dbReference>
<evidence type="ECO:0000313" key="9">
    <source>
        <dbReference type="Proteomes" id="UP000784294"/>
    </source>
</evidence>
<organism evidence="8 9">
    <name type="scientific">Protopolystoma xenopodis</name>
    <dbReference type="NCBI Taxonomy" id="117903"/>
    <lineage>
        <taxon>Eukaryota</taxon>
        <taxon>Metazoa</taxon>
        <taxon>Spiralia</taxon>
        <taxon>Lophotrochozoa</taxon>
        <taxon>Platyhelminthes</taxon>
        <taxon>Monogenea</taxon>
        <taxon>Polyopisthocotylea</taxon>
        <taxon>Polystomatidea</taxon>
        <taxon>Polystomatidae</taxon>
        <taxon>Protopolystoma</taxon>
    </lineage>
</organism>
<evidence type="ECO:0000256" key="1">
    <source>
        <dbReference type="ARBA" id="ARBA00004496"/>
    </source>
</evidence>
<dbReference type="PROSITE" id="PS51072">
    <property type="entry name" value="MHD"/>
    <property type="match status" value="1"/>
</dbReference>
<feature type="region of interest" description="Disordered" evidence="5">
    <location>
        <begin position="271"/>
        <end position="293"/>
    </location>
</feature>
<dbReference type="OrthoDB" id="10063141at2759"/>
<dbReference type="EMBL" id="CAAALY010010658">
    <property type="protein sequence ID" value="VEL11033.1"/>
    <property type="molecule type" value="Genomic_DNA"/>
</dbReference>
<dbReference type="SUPFAM" id="SSF49447">
    <property type="entry name" value="Second domain of Mu2 adaptin subunit (ap50) of ap2 adaptor"/>
    <property type="match status" value="1"/>
</dbReference>
<keyword evidence="4" id="KW-0254">Endocytosis</keyword>
<dbReference type="Gene3D" id="2.60.40.1170">
    <property type="entry name" value="Mu homology domain, subdomain B"/>
    <property type="match status" value="1"/>
</dbReference>
<dbReference type="InterPro" id="IPR036168">
    <property type="entry name" value="AP2_Mu_C_sf"/>
</dbReference>
<accession>A0A3S5CD16</accession>
<gene>
    <name evidence="8" type="ORF">PXEA_LOCUS4473</name>
</gene>
<name>A0A3S5CD16_9PLAT</name>
<dbReference type="Pfam" id="PF00928">
    <property type="entry name" value="Adap_comp_sub"/>
    <property type="match status" value="1"/>
</dbReference>
<dbReference type="InterPro" id="IPR028565">
    <property type="entry name" value="MHD"/>
</dbReference>
<evidence type="ECO:0000259" key="6">
    <source>
        <dbReference type="PROSITE" id="PS51070"/>
    </source>
</evidence>
<evidence type="ECO:0000256" key="4">
    <source>
        <dbReference type="ARBA" id="ARBA00022583"/>
    </source>
</evidence>
<comment type="subcellular location">
    <subcellularLocation>
        <location evidence="1">Cytoplasm</location>
    </subcellularLocation>
</comment>
<dbReference type="GO" id="GO:0006897">
    <property type="term" value="P:endocytosis"/>
    <property type="evidence" value="ECO:0007669"/>
    <property type="project" value="UniProtKB-KW"/>
</dbReference>
<evidence type="ECO:0000259" key="7">
    <source>
        <dbReference type="PROSITE" id="PS51072"/>
    </source>
</evidence>
<evidence type="ECO:0000256" key="5">
    <source>
        <dbReference type="SAM" id="MobiDB-lite"/>
    </source>
</evidence>
<comment type="similarity">
    <text evidence="2">Belongs to the Stoned B family.</text>
</comment>
<dbReference type="AlphaFoldDB" id="A0A3S5CD16"/>
<evidence type="ECO:0000256" key="3">
    <source>
        <dbReference type="ARBA" id="ARBA00022490"/>
    </source>
</evidence>
<proteinExistence type="inferred from homology"/>
<feature type="region of interest" description="Disordered" evidence="5">
    <location>
        <begin position="1"/>
        <end position="23"/>
    </location>
</feature>
<keyword evidence="3" id="KW-0963">Cytoplasm</keyword>
<feature type="domain" description="MHD" evidence="7">
    <location>
        <begin position="836"/>
        <end position="1080"/>
    </location>
</feature>
<feature type="non-terminal residue" evidence="8">
    <location>
        <position position="1"/>
    </location>
</feature>
<reference evidence="8" key="1">
    <citation type="submission" date="2018-11" db="EMBL/GenBank/DDBJ databases">
        <authorList>
            <consortium name="Pathogen Informatics"/>
        </authorList>
    </citation>
    <scope>NUCLEOTIDE SEQUENCE</scope>
</reference>
<dbReference type="InterPro" id="IPR050431">
    <property type="entry name" value="Adaptor_comp_med_subunit"/>
</dbReference>
<dbReference type="InterPro" id="IPR012320">
    <property type="entry name" value="SHD_dom"/>
</dbReference>
<evidence type="ECO:0000256" key="2">
    <source>
        <dbReference type="ARBA" id="ARBA00005579"/>
    </source>
</evidence>
<dbReference type="PANTHER" id="PTHR10529">
    <property type="entry name" value="AP COMPLEX SUBUNIT MU"/>
    <property type="match status" value="1"/>
</dbReference>
<dbReference type="GO" id="GO:0005737">
    <property type="term" value="C:cytoplasm"/>
    <property type="evidence" value="ECO:0007669"/>
    <property type="project" value="UniProtKB-SubCell"/>
</dbReference>
<sequence>PLPSDPDPTFPFRSHFEKKSIFPNPKKGLQKIIRGETKELRLQRKEQAELDRILKPSSPLAPSTSSQLSTASAAFVPSTTSSCSVSTNSAQVTTPKYTSPEWQEFQALTARIQATVEKTASRLQISQPSVQLSEEQSKPATPDSILVDINPEENIAKQPLVIDGSGPTTGQTNEAPTSLNDLCALGIHVGGLGYPEEDKAQISSYHTRLELLESDNREVVSSEESDPIISAEIPEVVKTFIAGHSDAAIPSVKALQPESFEKEVEVISHATTELRETSPIRSESPGLPESSSITEELPEVILKYLTGHLEPQDPSTTAKEPITQGHSASKPDLDDQCEEPAGQHSYPSQVCLSSEEAIPSKPLSGYLFGRNACTQPGLGPFTSSYATPTPIQPIGTSITPIPRRRAAVKRQETLSGNNPFRTTSEAKQMEGAKETIGNEVALQEGIESNARTTEDSTFCCTISDSTENFEETETHIIQEALNPTDFDPLKTIYPDDSASSVSEDEEHAIKVQIKAVMRECGDGADYRFGDDRGDISMIPALSAPPKPVVKAFQGSLNSDEGEYDKEASVNLAWAVREELPPTWLGSDPNASLTQTKEECINPEKSDNLIDRNDEDTNFFHVNWNEATIANAPISIDRTPVPPPRPDSPESQLDIPFYEVAPATTSWRIWMRYPDKKSKLKQANRYLSDRTWKPVGVLLGEDHDRMTIDIYDFINSESGELSSQPLRSVRVEPYMQLSRDKLQQYDKYGKLHIFKVNHVSYKELVGIRPEKFSLKNIQHLVTHKPKQNIAVDHIPIYTEYLKFGSMDQANLRTLMAAIDNGLMSIPRHRDASLSYSREEVCVYVTDEYLGALTFDGHYRFQKARTRLRCTAFVNGGPHIILGINDKWRYGREVVRRSDIMPIMHDDWISIRKPEFHNCVEMDDYDTDHMIKFYPLDGCRFELLRFRVALRPNSELPMQLHTIYSIGARRVDMRCELLVPGYFSASHRSGAVPCEDVEIRIPVPEDWIYHFRVEKHHKYGSVHSALRKPGRIKGLERITQLAQSLLPPNLLEASIGLAKYEHLYKAIVWRIPRLPEKHEGKM</sequence>
<protein>
    <recommendedName>
        <fullName evidence="10">MHD domain-containing protein</fullName>
    </recommendedName>
</protein>
<keyword evidence="9" id="KW-1185">Reference proteome</keyword>
<feature type="domain" description="SHD" evidence="6">
    <location>
        <begin position="665"/>
        <end position="832"/>
    </location>
</feature>
<dbReference type="Proteomes" id="UP000784294">
    <property type="component" value="Unassembled WGS sequence"/>
</dbReference>
<evidence type="ECO:0008006" key="10">
    <source>
        <dbReference type="Google" id="ProtNLM"/>
    </source>
</evidence>
<comment type="caution">
    <text evidence="8">The sequence shown here is derived from an EMBL/GenBank/DDBJ whole genome shotgun (WGS) entry which is preliminary data.</text>
</comment>
<evidence type="ECO:0000313" key="8">
    <source>
        <dbReference type="EMBL" id="VEL11033.1"/>
    </source>
</evidence>